<organism evidence="3 4">
    <name type="scientific">Tanacetum coccineum</name>
    <dbReference type="NCBI Taxonomy" id="301880"/>
    <lineage>
        <taxon>Eukaryota</taxon>
        <taxon>Viridiplantae</taxon>
        <taxon>Streptophyta</taxon>
        <taxon>Embryophyta</taxon>
        <taxon>Tracheophyta</taxon>
        <taxon>Spermatophyta</taxon>
        <taxon>Magnoliopsida</taxon>
        <taxon>eudicotyledons</taxon>
        <taxon>Gunneridae</taxon>
        <taxon>Pentapetalae</taxon>
        <taxon>asterids</taxon>
        <taxon>campanulids</taxon>
        <taxon>Asterales</taxon>
        <taxon>Asteraceae</taxon>
        <taxon>Asteroideae</taxon>
        <taxon>Anthemideae</taxon>
        <taxon>Anthemidinae</taxon>
        <taxon>Tanacetum</taxon>
    </lineage>
</organism>
<protein>
    <submittedName>
        <fullName evidence="3">Uncharacterized protein</fullName>
    </submittedName>
</protein>
<feature type="compositionally biased region" description="Polar residues" evidence="2">
    <location>
        <begin position="83"/>
        <end position="94"/>
    </location>
</feature>
<feature type="compositionally biased region" description="Basic and acidic residues" evidence="2">
    <location>
        <begin position="148"/>
        <end position="161"/>
    </location>
</feature>
<evidence type="ECO:0000256" key="1">
    <source>
        <dbReference type="SAM" id="Coils"/>
    </source>
</evidence>
<accession>A0ABQ5CDC7</accession>
<keyword evidence="1" id="KW-0175">Coiled coil</keyword>
<gene>
    <name evidence="3" type="ORF">Tco_0894045</name>
</gene>
<feature type="compositionally biased region" description="Acidic residues" evidence="2">
    <location>
        <begin position="162"/>
        <end position="174"/>
    </location>
</feature>
<reference evidence="3" key="2">
    <citation type="submission" date="2022-01" db="EMBL/GenBank/DDBJ databases">
        <authorList>
            <person name="Yamashiro T."/>
            <person name="Shiraishi A."/>
            <person name="Satake H."/>
            <person name="Nakayama K."/>
        </authorList>
    </citation>
    <scope>NUCLEOTIDE SEQUENCE</scope>
</reference>
<evidence type="ECO:0000256" key="2">
    <source>
        <dbReference type="SAM" id="MobiDB-lite"/>
    </source>
</evidence>
<name>A0ABQ5CDC7_9ASTR</name>
<feature type="compositionally biased region" description="Basic residues" evidence="2">
    <location>
        <begin position="363"/>
        <end position="381"/>
    </location>
</feature>
<dbReference type="EMBL" id="BQNB010014109">
    <property type="protein sequence ID" value="GJT24108.1"/>
    <property type="molecule type" value="Genomic_DNA"/>
</dbReference>
<feature type="region of interest" description="Disordered" evidence="2">
    <location>
        <begin position="346"/>
        <end position="393"/>
    </location>
</feature>
<feature type="coiled-coil region" evidence="1">
    <location>
        <begin position="190"/>
        <end position="226"/>
    </location>
</feature>
<feature type="compositionally biased region" description="Basic and acidic residues" evidence="2">
    <location>
        <begin position="59"/>
        <end position="76"/>
    </location>
</feature>
<dbReference type="Proteomes" id="UP001151760">
    <property type="component" value="Unassembled WGS sequence"/>
</dbReference>
<feature type="compositionally biased region" description="Basic and acidic residues" evidence="2">
    <location>
        <begin position="120"/>
        <end position="134"/>
    </location>
</feature>
<feature type="region of interest" description="Disordered" evidence="2">
    <location>
        <begin position="111"/>
        <end position="175"/>
    </location>
</feature>
<feature type="region of interest" description="Disordered" evidence="2">
    <location>
        <begin position="1"/>
        <end position="98"/>
    </location>
</feature>
<feature type="compositionally biased region" description="Basic residues" evidence="2">
    <location>
        <begin position="9"/>
        <end position="19"/>
    </location>
</feature>
<reference evidence="3" key="1">
    <citation type="journal article" date="2022" name="Int. J. Mol. Sci.">
        <title>Draft Genome of Tanacetum Coccineum: Genomic Comparison of Closely Related Tanacetum-Family Plants.</title>
        <authorList>
            <person name="Yamashiro T."/>
            <person name="Shiraishi A."/>
            <person name="Nakayama K."/>
            <person name="Satake H."/>
        </authorList>
    </citation>
    <scope>NUCLEOTIDE SEQUENCE</scope>
</reference>
<sequence length="602" mass="69545">MQKESVSKQGRKTAKSKPTTHKDQAFDDLDDFDAMDYMETEDAHNEKGVSTADQVSTAKPDEGTDKPKVSTDKIDEGTVELKNGNSDENATPTATPIVFGDDETIAEFLVSMSQNKAKQKGVEIKDAEDSDRPRPTSTRSLLTLKPLPKIDPKDKGKKVLEEEAESDAESEGVNEAERKFAQLANDEEIARKVQEEWETEEEKKKLAEEEATKVALIRDYDDIQARIEADSILAARLQEEEREKFTIEERAKLLHDTIAAQRRFLAQQRAAEIRSRPPTRTQLRNQMMTYLKHVGGKKHSDLKTKNFEEIQVLYEKVKRSDENFIAIGSAEDERLIKDVNKKATGIKKDDSIKEESKEEEGTKKRKLGTRKKMKSRKRRFRQNTSEDDSEKENDELRLCLTIAPDEDKEVDYEILDKKYPIIEWKTEYLGTKPQIDETKRLEEINLNVVIRSNGQRRYFSTLMRVLSIFDREDINVVYKLVMDRYQDEIPEGFDRVLWGDLMIMFNPDDEDEFWNSQQDWNVVSWKLHSSSGVHTLMTEAGLVIHMLVEKKYPLRKKVLLKLLKLKLESEEDSTMALELIRFVKKLVAELEPENSDGDEEDL</sequence>
<keyword evidence="4" id="KW-1185">Reference proteome</keyword>
<feature type="compositionally biased region" description="Basic and acidic residues" evidence="2">
    <location>
        <begin position="346"/>
        <end position="362"/>
    </location>
</feature>
<feature type="compositionally biased region" description="Acidic residues" evidence="2">
    <location>
        <begin position="26"/>
        <end position="40"/>
    </location>
</feature>
<evidence type="ECO:0000313" key="4">
    <source>
        <dbReference type="Proteomes" id="UP001151760"/>
    </source>
</evidence>
<comment type="caution">
    <text evidence="3">The sequence shown here is derived from an EMBL/GenBank/DDBJ whole genome shotgun (WGS) entry which is preliminary data.</text>
</comment>
<evidence type="ECO:0000313" key="3">
    <source>
        <dbReference type="EMBL" id="GJT24108.1"/>
    </source>
</evidence>
<proteinExistence type="predicted"/>